<accession>A0ABV2EEE1</accession>
<dbReference type="InterPro" id="IPR036390">
    <property type="entry name" value="WH_DNA-bd_sf"/>
</dbReference>
<gene>
    <name evidence="6" type="ORF">ABID41_000488</name>
</gene>
<sequence length="308" mass="32979">MADILASIPLSAIRVFEAAARLGSFTRAAEELGITQAAVSWQVKALERRLDQPLFLRRPREVTLTPAGERLARAASEAMTALRSALSDLSETGEGVLAITTMHTVANQWLAPRIGGFQISHPKIAVRLDTSNALIDLARENVDVAIRSGGGQWPGLAAHYLFPTVQTPLCTPELLESLGGLARAEDLVDAPRIGAPQEWAVWFAAAGVGPSDGAAAAPRLAGDTQTLEIASALGGQGLALANPILFSSELRSGRLVMPSPVYAHYGSGYWLAYPSDRRRAPKIRAFRDWLLACIADDPMIRAYPPREA</sequence>
<evidence type="ECO:0000313" key="7">
    <source>
        <dbReference type="Proteomes" id="UP001549110"/>
    </source>
</evidence>
<protein>
    <submittedName>
        <fullName evidence="6">LysR family glycine cleavage system transcriptional activator</fullName>
    </submittedName>
</protein>
<evidence type="ECO:0000256" key="4">
    <source>
        <dbReference type="ARBA" id="ARBA00023163"/>
    </source>
</evidence>
<dbReference type="PANTHER" id="PTHR30537:SF74">
    <property type="entry name" value="HTH-TYPE TRANSCRIPTIONAL REGULATOR TRPI"/>
    <property type="match status" value="1"/>
</dbReference>
<dbReference type="Gene3D" id="3.40.190.10">
    <property type="entry name" value="Periplasmic binding protein-like II"/>
    <property type="match status" value="2"/>
</dbReference>
<dbReference type="RefSeq" id="WP_331930126.1">
    <property type="nucleotide sequence ID" value="NZ_JBEPLU010000001.1"/>
</dbReference>
<keyword evidence="2" id="KW-0805">Transcription regulation</keyword>
<evidence type="ECO:0000259" key="5">
    <source>
        <dbReference type="PROSITE" id="PS50931"/>
    </source>
</evidence>
<organism evidence="6 7">
    <name type="scientific">Phenylobacterium koreense</name>
    <dbReference type="NCBI Taxonomy" id="266125"/>
    <lineage>
        <taxon>Bacteria</taxon>
        <taxon>Pseudomonadati</taxon>
        <taxon>Pseudomonadota</taxon>
        <taxon>Alphaproteobacteria</taxon>
        <taxon>Caulobacterales</taxon>
        <taxon>Caulobacteraceae</taxon>
        <taxon>Phenylobacterium</taxon>
    </lineage>
</organism>
<dbReference type="PANTHER" id="PTHR30537">
    <property type="entry name" value="HTH-TYPE TRANSCRIPTIONAL REGULATOR"/>
    <property type="match status" value="1"/>
</dbReference>
<keyword evidence="4" id="KW-0804">Transcription</keyword>
<evidence type="ECO:0000313" key="6">
    <source>
        <dbReference type="EMBL" id="MET3525393.1"/>
    </source>
</evidence>
<dbReference type="InterPro" id="IPR005119">
    <property type="entry name" value="LysR_subst-bd"/>
</dbReference>
<proteinExistence type="inferred from homology"/>
<feature type="domain" description="HTH lysR-type" evidence="5">
    <location>
        <begin position="8"/>
        <end position="65"/>
    </location>
</feature>
<dbReference type="SUPFAM" id="SSF46785">
    <property type="entry name" value="Winged helix' DNA-binding domain"/>
    <property type="match status" value="1"/>
</dbReference>
<dbReference type="PROSITE" id="PS50931">
    <property type="entry name" value="HTH_LYSR"/>
    <property type="match status" value="1"/>
</dbReference>
<keyword evidence="3" id="KW-0238">DNA-binding</keyword>
<dbReference type="CDD" id="cd08432">
    <property type="entry name" value="PBP2_GcdR_TrpI_HvrB_AmpR_like"/>
    <property type="match status" value="1"/>
</dbReference>
<dbReference type="InterPro" id="IPR058163">
    <property type="entry name" value="LysR-type_TF_proteobact-type"/>
</dbReference>
<reference evidence="6 7" key="1">
    <citation type="submission" date="2024-06" db="EMBL/GenBank/DDBJ databases">
        <title>Genomic Encyclopedia of Type Strains, Phase IV (KMG-IV): sequencing the most valuable type-strain genomes for metagenomic binning, comparative biology and taxonomic classification.</title>
        <authorList>
            <person name="Goeker M."/>
        </authorList>
    </citation>
    <scope>NUCLEOTIDE SEQUENCE [LARGE SCALE GENOMIC DNA]</scope>
    <source>
        <strain evidence="6 7">DSM 17809</strain>
    </source>
</reference>
<dbReference type="EMBL" id="JBEPLU010000001">
    <property type="protein sequence ID" value="MET3525393.1"/>
    <property type="molecule type" value="Genomic_DNA"/>
</dbReference>
<dbReference type="PRINTS" id="PR00039">
    <property type="entry name" value="HTHLYSR"/>
</dbReference>
<evidence type="ECO:0000256" key="2">
    <source>
        <dbReference type="ARBA" id="ARBA00023015"/>
    </source>
</evidence>
<dbReference type="Gene3D" id="1.10.10.10">
    <property type="entry name" value="Winged helix-like DNA-binding domain superfamily/Winged helix DNA-binding domain"/>
    <property type="match status" value="1"/>
</dbReference>
<dbReference type="InterPro" id="IPR036388">
    <property type="entry name" value="WH-like_DNA-bd_sf"/>
</dbReference>
<evidence type="ECO:0000256" key="3">
    <source>
        <dbReference type="ARBA" id="ARBA00023125"/>
    </source>
</evidence>
<dbReference type="Proteomes" id="UP001549110">
    <property type="component" value="Unassembled WGS sequence"/>
</dbReference>
<comment type="similarity">
    <text evidence="1">Belongs to the LysR transcriptional regulatory family.</text>
</comment>
<dbReference type="SUPFAM" id="SSF53850">
    <property type="entry name" value="Periplasmic binding protein-like II"/>
    <property type="match status" value="1"/>
</dbReference>
<dbReference type="Pfam" id="PF03466">
    <property type="entry name" value="LysR_substrate"/>
    <property type="match status" value="1"/>
</dbReference>
<keyword evidence="7" id="KW-1185">Reference proteome</keyword>
<dbReference type="Pfam" id="PF00126">
    <property type="entry name" value="HTH_1"/>
    <property type="match status" value="1"/>
</dbReference>
<comment type="caution">
    <text evidence="6">The sequence shown here is derived from an EMBL/GenBank/DDBJ whole genome shotgun (WGS) entry which is preliminary data.</text>
</comment>
<name>A0ABV2EEE1_9CAUL</name>
<dbReference type="InterPro" id="IPR000847">
    <property type="entry name" value="LysR_HTH_N"/>
</dbReference>
<evidence type="ECO:0000256" key="1">
    <source>
        <dbReference type="ARBA" id="ARBA00009437"/>
    </source>
</evidence>